<reference evidence="1 2" key="1">
    <citation type="journal article" date="2013" name="Nat. Commun.">
        <title>Genome analysis reveals insights into physiology and longevity of the Brandt's bat Myotis brandtii.</title>
        <authorList>
            <person name="Seim I."/>
            <person name="Fang X."/>
            <person name="Xiong Z."/>
            <person name="Lobanov A.V."/>
            <person name="Huang Z."/>
            <person name="Ma S."/>
            <person name="Feng Y."/>
            <person name="Turanov A.A."/>
            <person name="Zhu Y."/>
            <person name="Lenz T.L."/>
            <person name="Gerashchenko M.V."/>
            <person name="Fan D."/>
            <person name="Hee Yim S."/>
            <person name="Yao X."/>
            <person name="Jordan D."/>
            <person name="Xiong Y."/>
            <person name="Ma Y."/>
            <person name="Lyapunov A.N."/>
            <person name="Chen G."/>
            <person name="Kulakova O.I."/>
            <person name="Sun Y."/>
            <person name="Lee S.G."/>
            <person name="Bronson R.T."/>
            <person name="Moskalev A.A."/>
            <person name="Sunyaev S.R."/>
            <person name="Zhang G."/>
            <person name="Krogh A."/>
            <person name="Wang J."/>
            <person name="Gladyshev V.N."/>
        </authorList>
    </citation>
    <scope>NUCLEOTIDE SEQUENCE [LARGE SCALE GENOMIC DNA]</scope>
</reference>
<dbReference type="Proteomes" id="UP000052978">
    <property type="component" value="Unassembled WGS sequence"/>
</dbReference>
<protein>
    <submittedName>
        <fullName evidence="1">Uncharacterized protein</fullName>
    </submittedName>
</protein>
<accession>S7MS32</accession>
<dbReference type="AlphaFoldDB" id="S7MS32"/>
<sequence length="190" mass="20767">MSQAPHLSPNTHTPPPTCSSCVVRLPMRPPPHPGPSRCSPPVYPPSACSSPTFLPSLQLHCGFFQEAKHVVLPSQALRAPGRPRGAQHAFRNDAIFLPEDLGPGTQQSPWHRTEWRGAVRGQRAFSNDAIFLPEDLGPGTQQSPWHRTEWRGAVGGTGLLVKKCGVWESQVAWVNPDTPRCIGCCSPFQE</sequence>
<proteinExistence type="predicted"/>
<dbReference type="EMBL" id="KE162175">
    <property type="protein sequence ID" value="EPQ07254.1"/>
    <property type="molecule type" value="Genomic_DNA"/>
</dbReference>
<evidence type="ECO:0000313" key="2">
    <source>
        <dbReference type="Proteomes" id="UP000052978"/>
    </source>
</evidence>
<name>S7MS32_MYOBR</name>
<keyword evidence="2" id="KW-1185">Reference proteome</keyword>
<organism evidence="1 2">
    <name type="scientific">Myotis brandtii</name>
    <name type="common">Brandt's bat</name>
    <dbReference type="NCBI Taxonomy" id="109478"/>
    <lineage>
        <taxon>Eukaryota</taxon>
        <taxon>Metazoa</taxon>
        <taxon>Chordata</taxon>
        <taxon>Craniata</taxon>
        <taxon>Vertebrata</taxon>
        <taxon>Euteleostomi</taxon>
        <taxon>Mammalia</taxon>
        <taxon>Eutheria</taxon>
        <taxon>Laurasiatheria</taxon>
        <taxon>Chiroptera</taxon>
        <taxon>Yangochiroptera</taxon>
        <taxon>Vespertilionidae</taxon>
        <taxon>Myotis</taxon>
    </lineage>
</organism>
<evidence type="ECO:0000313" key="1">
    <source>
        <dbReference type="EMBL" id="EPQ07254.1"/>
    </source>
</evidence>
<gene>
    <name evidence="1" type="ORF">D623_10011424</name>
</gene>